<comment type="caution">
    <text evidence="1">The sequence shown here is derived from an EMBL/GenBank/DDBJ whole genome shotgun (WGS) entry which is preliminary data.</text>
</comment>
<sequence>MSGISAFNLVADPFFPVVTLGGGRRWATLAGLRQEEGDYPVAFDWPRPDLNVAALEFAIGVLALVFQPEDGTEWADIWKGKSDIDLDRRLEALSFAFNLVGDEKGAGPRFLQEYVPIDGDANPVEALFIDTPGVNGQKKNADLLTQRRRFPALGLKAAAIALHALQQFAPSGGAGNRTSLRGGGPMTTLVWPERGDGGAPAPLWRVLLANLPTSGRAPFLPDAELARALPWLAPTFTSDGKTPVELSEADPRVHPLQAFFGMPRRIRLVMDGEGRCPVTGEEGPLVTGFIQKPWGTNYGVWRHPLTPYRQTKEADPPFSVKPKSTRFSYRDWVGAAIRYKEKGFTSMPALPVELLGDRGRYYRQAGFDASRLLAAGWAMNNMEAGAYLLSVQPLHLAETEERTQVVGTLARMFADAGDATASLLRSNLKLALFGDGAKTSTDSGVFEEATDAFFEETEDAFHDALDDFLEHDFPVDLAFRKRWLSTLRRTALAIFDRHATELLAETADAKLAERITIAYRRLRGALSEAGKIATGLLIEPPVDAPKPKGRTKKGTAA</sequence>
<keyword evidence="2" id="KW-1185">Reference proteome</keyword>
<accession>A0A6M1S0U5</accession>
<dbReference type="Pfam" id="PF09481">
    <property type="entry name" value="CRISPR_Cse1"/>
    <property type="match status" value="1"/>
</dbReference>
<dbReference type="AlphaFoldDB" id="A0A6M1S0U5"/>
<dbReference type="Proteomes" id="UP000477849">
    <property type="component" value="Unassembled WGS sequence"/>
</dbReference>
<proteinExistence type="predicted"/>
<dbReference type="RefSeq" id="WP_163899970.1">
    <property type="nucleotide sequence ID" value="NZ_CP048427.1"/>
</dbReference>
<dbReference type="EMBL" id="JAAKZH010000001">
    <property type="protein sequence ID" value="NGO62710.1"/>
    <property type="molecule type" value="Genomic_DNA"/>
</dbReference>
<dbReference type="CDD" id="cd09729">
    <property type="entry name" value="Cse1_I-E"/>
    <property type="match status" value="1"/>
</dbReference>
<dbReference type="NCBIfam" id="TIGR02547">
    <property type="entry name" value="casA_cse1"/>
    <property type="match status" value="1"/>
</dbReference>
<protein>
    <submittedName>
        <fullName evidence="1">Type I-E CRISPR-associated protein Cse1/CasA</fullName>
    </submittedName>
</protein>
<reference evidence="1 2" key="1">
    <citation type="submission" date="2020-02" db="EMBL/GenBank/DDBJ databases">
        <title>Genome sequence of the type strain CCBAU10050 of Rhizobium daejeonense.</title>
        <authorList>
            <person name="Gao J."/>
            <person name="Sun J."/>
        </authorList>
    </citation>
    <scope>NUCLEOTIDE SEQUENCE [LARGE SCALE GENOMIC DNA]</scope>
    <source>
        <strain evidence="1 2">CCBAU10050</strain>
    </source>
</reference>
<organism evidence="1 2">
    <name type="scientific">Rhizobium daejeonense</name>
    <dbReference type="NCBI Taxonomy" id="240521"/>
    <lineage>
        <taxon>Bacteria</taxon>
        <taxon>Pseudomonadati</taxon>
        <taxon>Pseudomonadota</taxon>
        <taxon>Alphaproteobacteria</taxon>
        <taxon>Hyphomicrobiales</taxon>
        <taxon>Rhizobiaceae</taxon>
        <taxon>Rhizobium/Agrobacterium group</taxon>
        <taxon>Rhizobium</taxon>
    </lineage>
</organism>
<name>A0A6M1S0U5_9HYPH</name>
<evidence type="ECO:0000313" key="1">
    <source>
        <dbReference type="EMBL" id="NGO62710.1"/>
    </source>
</evidence>
<evidence type="ECO:0000313" key="2">
    <source>
        <dbReference type="Proteomes" id="UP000477849"/>
    </source>
</evidence>
<dbReference type="InterPro" id="IPR013381">
    <property type="entry name" value="CRISPR-assoc_prot_Cse1"/>
</dbReference>
<gene>
    <name evidence="1" type="primary">casA</name>
    <name evidence="1" type="ORF">G6N76_03420</name>
</gene>